<organism evidence="2 3">
    <name type="scientific">Ascaris lumbricoides</name>
    <name type="common">Giant roundworm</name>
    <dbReference type="NCBI Taxonomy" id="6252"/>
    <lineage>
        <taxon>Eukaryota</taxon>
        <taxon>Metazoa</taxon>
        <taxon>Ecdysozoa</taxon>
        <taxon>Nematoda</taxon>
        <taxon>Chromadorea</taxon>
        <taxon>Rhabditida</taxon>
        <taxon>Spirurina</taxon>
        <taxon>Ascaridomorpha</taxon>
        <taxon>Ascaridoidea</taxon>
        <taxon>Ascarididae</taxon>
        <taxon>Ascaris</taxon>
    </lineage>
</organism>
<feature type="compositionally biased region" description="Low complexity" evidence="1">
    <location>
        <begin position="191"/>
        <end position="205"/>
    </location>
</feature>
<keyword evidence="2" id="KW-1185">Reference proteome</keyword>
<feature type="compositionally biased region" description="Basic and acidic residues" evidence="1">
    <location>
        <begin position="1"/>
        <end position="13"/>
    </location>
</feature>
<dbReference type="WBParaSite" id="ALUE_0001872201-mRNA-1">
    <property type="protein sequence ID" value="ALUE_0001872201-mRNA-1"/>
    <property type="gene ID" value="ALUE_0001872201"/>
</dbReference>
<feature type="region of interest" description="Disordered" evidence="1">
    <location>
        <begin position="438"/>
        <end position="472"/>
    </location>
</feature>
<feature type="compositionally biased region" description="Polar residues" evidence="1">
    <location>
        <begin position="456"/>
        <end position="467"/>
    </location>
</feature>
<feature type="compositionally biased region" description="Polar residues" evidence="1">
    <location>
        <begin position="280"/>
        <end position="314"/>
    </location>
</feature>
<feature type="compositionally biased region" description="Low complexity" evidence="1">
    <location>
        <begin position="250"/>
        <end position="259"/>
    </location>
</feature>
<dbReference type="Proteomes" id="UP000036681">
    <property type="component" value="Unplaced"/>
</dbReference>
<evidence type="ECO:0000313" key="3">
    <source>
        <dbReference type="WBParaSite" id="ALUE_0001872201-mRNA-1"/>
    </source>
</evidence>
<feature type="compositionally biased region" description="Low complexity" evidence="1">
    <location>
        <begin position="33"/>
        <end position="43"/>
    </location>
</feature>
<feature type="region of interest" description="Disordered" evidence="1">
    <location>
        <begin position="173"/>
        <end position="212"/>
    </location>
</feature>
<feature type="compositionally biased region" description="Low complexity" evidence="1">
    <location>
        <begin position="438"/>
        <end position="451"/>
    </location>
</feature>
<feature type="region of interest" description="Disordered" evidence="1">
    <location>
        <begin position="232"/>
        <end position="259"/>
    </location>
</feature>
<reference evidence="3" key="1">
    <citation type="submission" date="2023-03" db="UniProtKB">
        <authorList>
            <consortium name="WormBaseParasite"/>
        </authorList>
    </citation>
    <scope>IDENTIFICATION</scope>
</reference>
<accession>A0A9J2Q9V2</accession>
<feature type="compositionally biased region" description="Pro residues" evidence="1">
    <location>
        <begin position="22"/>
        <end position="32"/>
    </location>
</feature>
<evidence type="ECO:0000256" key="1">
    <source>
        <dbReference type="SAM" id="MobiDB-lite"/>
    </source>
</evidence>
<dbReference type="AlphaFoldDB" id="A0A9J2Q9V2"/>
<sequence>VEKGNRGLTHNERPSTSTASTTPPPIPPPPIIHPQIGQQGDGPVKNSKIVQYASLPRPMRSSPDLSNTNGGSSGRAPPGSTPPPIRASNFINQHSVSASTFSTPLGNIDEPPASLSANTSATTYTLNEVNSGVSSKHHNTPDVTVTGATAKTGNNFRASSYLAATAREVHAAKSRSVEIESGGQQTAQSHSSNNSNVMVNPVTPNGATAKTGNNFRASSYLAATAREVHAAKSRSVEIESGGQQTAQSHSSNNSNVMVNPVTPNGEAIVYRETVFGVKPRTQSTETAGRALPSNSQHDTKNTSGQAIASSSSVGNTGGEVSVLCGSISDGPDPFEVSSSVKRIASRNRYSQVFTENAKPIDATLTGGAQCVVGVSSTVVADSKQPPTTQAPKSAVGISTSAASLLPSPSPLLLGQSAAVSQTTIGSTEPIYARPRLAADAAPSAQRQQQSAGYAQLASTNPPSTSGLVHTPAFQQPKCGNVIGGQQMMNQMFYLPQQRNLTHRDSTPIMEGYARMGAINTAFPSTSATPYATLGSATGSSFGQTPYSWQLSHPLASIATRGTDVAAMNRPAFLYDANLNNSLRSTHGASLTTMNPSMNVLQPTRLSASSQRTSSVNEEILGLFDPLSSTNTSPSGVTVRSASPTKSKPVDPVDALFSMRSGRRTYVNSYRMYGELALTNRKARNCRRRKCAAMLQRCNNDVARAVRELKTDELLAMGIAKDRGQAISALAD</sequence>
<feature type="region of interest" description="Disordered" evidence="1">
    <location>
        <begin position="279"/>
        <end position="315"/>
    </location>
</feature>
<feature type="region of interest" description="Disordered" evidence="1">
    <location>
        <begin position="1"/>
        <end position="88"/>
    </location>
</feature>
<proteinExistence type="predicted"/>
<evidence type="ECO:0000313" key="2">
    <source>
        <dbReference type="Proteomes" id="UP000036681"/>
    </source>
</evidence>
<name>A0A9J2Q9V2_ASCLU</name>
<protein>
    <submittedName>
        <fullName evidence="3">UBA domain-containing protein</fullName>
    </submittedName>
</protein>